<evidence type="ECO:0000256" key="3">
    <source>
        <dbReference type="RuleBase" id="RU000363"/>
    </source>
</evidence>
<evidence type="ECO:0000313" key="5">
    <source>
        <dbReference type="EMBL" id="GAA5063645.1"/>
    </source>
</evidence>
<dbReference type="InterPro" id="IPR002347">
    <property type="entry name" value="SDR_fam"/>
</dbReference>
<evidence type="ECO:0000256" key="4">
    <source>
        <dbReference type="SAM" id="MobiDB-lite"/>
    </source>
</evidence>
<protein>
    <submittedName>
        <fullName evidence="5">SDR family NAD(P)-dependent oxidoreductase</fullName>
    </submittedName>
</protein>
<dbReference type="PANTHER" id="PTHR44196">
    <property type="entry name" value="DEHYDROGENASE/REDUCTASE SDR FAMILY MEMBER 7B"/>
    <property type="match status" value="1"/>
</dbReference>
<dbReference type="EMBL" id="BAABJM010000005">
    <property type="protein sequence ID" value="GAA5063645.1"/>
    <property type="molecule type" value="Genomic_DNA"/>
</dbReference>
<evidence type="ECO:0000256" key="1">
    <source>
        <dbReference type="ARBA" id="ARBA00006484"/>
    </source>
</evidence>
<proteinExistence type="inferred from homology"/>
<sequence>MTSKSAATSKNPTTSNTLHGTSALITGASSGIGRATALRLAAAGAAVALAARRADRLEALATEIREHGGTAIVIAADLTNAQAAADAVATTVSRLGRLDTLVNAAGVMLNGPSEESPLWEWDRMVDINLRGLMYVTKAAVPPLLSAAKTSRRAVADVVNISSVAGRFAAPTVAIYNATKFAVTGATEAWRQEYATRDLRFSVIEPGRTESELFAQKANSDTDFTAAFGDVEALHAADVADAVGYIVTNPRRVAINEIVLRPTDQP</sequence>
<keyword evidence="2" id="KW-0560">Oxidoreductase</keyword>
<evidence type="ECO:0000256" key="2">
    <source>
        <dbReference type="ARBA" id="ARBA00023002"/>
    </source>
</evidence>
<organism evidence="5 6">
    <name type="scientific">Nocardia callitridis</name>
    <dbReference type="NCBI Taxonomy" id="648753"/>
    <lineage>
        <taxon>Bacteria</taxon>
        <taxon>Bacillati</taxon>
        <taxon>Actinomycetota</taxon>
        <taxon>Actinomycetes</taxon>
        <taxon>Mycobacteriales</taxon>
        <taxon>Nocardiaceae</taxon>
        <taxon>Nocardia</taxon>
    </lineage>
</organism>
<dbReference type="Gene3D" id="3.40.50.720">
    <property type="entry name" value="NAD(P)-binding Rossmann-like Domain"/>
    <property type="match status" value="1"/>
</dbReference>
<dbReference type="RefSeq" id="WP_345498132.1">
    <property type="nucleotide sequence ID" value="NZ_BAABJM010000005.1"/>
</dbReference>
<dbReference type="Proteomes" id="UP001500603">
    <property type="component" value="Unassembled WGS sequence"/>
</dbReference>
<dbReference type="PANTHER" id="PTHR44196:SF1">
    <property type="entry name" value="DEHYDROGENASE_REDUCTASE SDR FAMILY MEMBER 7B"/>
    <property type="match status" value="1"/>
</dbReference>
<reference evidence="6" key="1">
    <citation type="journal article" date="2019" name="Int. J. Syst. Evol. Microbiol.">
        <title>The Global Catalogue of Microorganisms (GCM) 10K type strain sequencing project: providing services to taxonomists for standard genome sequencing and annotation.</title>
        <authorList>
            <consortium name="The Broad Institute Genomics Platform"/>
            <consortium name="The Broad Institute Genome Sequencing Center for Infectious Disease"/>
            <person name="Wu L."/>
            <person name="Ma J."/>
        </authorList>
    </citation>
    <scope>NUCLEOTIDE SEQUENCE [LARGE SCALE GENOMIC DNA]</scope>
    <source>
        <strain evidence="6">JCM 18298</strain>
    </source>
</reference>
<evidence type="ECO:0000313" key="6">
    <source>
        <dbReference type="Proteomes" id="UP001500603"/>
    </source>
</evidence>
<accession>A0ABP9KTV4</accession>
<feature type="region of interest" description="Disordered" evidence="4">
    <location>
        <begin position="1"/>
        <end position="21"/>
    </location>
</feature>
<comment type="caution">
    <text evidence="5">The sequence shown here is derived from an EMBL/GenBank/DDBJ whole genome shotgun (WGS) entry which is preliminary data.</text>
</comment>
<dbReference type="PRINTS" id="PR00081">
    <property type="entry name" value="GDHRDH"/>
</dbReference>
<name>A0ABP9KTV4_9NOCA</name>
<keyword evidence="6" id="KW-1185">Reference proteome</keyword>
<dbReference type="Pfam" id="PF00106">
    <property type="entry name" value="adh_short"/>
    <property type="match status" value="1"/>
</dbReference>
<dbReference type="SUPFAM" id="SSF51735">
    <property type="entry name" value="NAD(P)-binding Rossmann-fold domains"/>
    <property type="match status" value="1"/>
</dbReference>
<gene>
    <name evidence="5" type="ORF">GCM10023318_48630</name>
</gene>
<comment type="similarity">
    <text evidence="1 3">Belongs to the short-chain dehydrogenases/reductases (SDR) family.</text>
</comment>
<dbReference type="PRINTS" id="PR00080">
    <property type="entry name" value="SDRFAMILY"/>
</dbReference>
<dbReference type="InterPro" id="IPR036291">
    <property type="entry name" value="NAD(P)-bd_dom_sf"/>
</dbReference>